<dbReference type="EC" id="2.7.13.3" evidence="2"/>
<comment type="caution">
    <text evidence="7">The sequence shown here is derived from an EMBL/GenBank/DDBJ whole genome shotgun (WGS) entry which is preliminary data.</text>
</comment>
<evidence type="ECO:0000256" key="5">
    <source>
        <dbReference type="ARBA" id="ARBA00022777"/>
    </source>
</evidence>
<evidence type="ECO:0000256" key="4">
    <source>
        <dbReference type="ARBA" id="ARBA00022679"/>
    </source>
</evidence>
<keyword evidence="4" id="KW-0808">Transferase</keyword>
<evidence type="ECO:0000256" key="2">
    <source>
        <dbReference type="ARBA" id="ARBA00012438"/>
    </source>
</evidence>
<dbReference type="InterPro" id="IPR036097">
    <property type="entry name" value="HisK_dim/P_sf"/>
</dbReference>
<dbReference type="PRINTS" id="PR00344">
    <property type="entry name" value="BCTRLSENSOR"/>
</dbReference>
<keyword evidence="5 7" id="KW-0418">Kinase</keyword>
<dbReference type="InterPro" id="IPR003661">
    <property type="entry name" value="HisK_dim/P_dom"/>
</dbReference>
<dbReference type="SMART" id="SM00388">
    <property type="entry name" value="HisKA"/>
    <property type="match status" value="1"/>
</dbReference>
<dbReference type="EMBL" id="SMLW01000563">
    <property type="protein sequence ID" value="MTI26096.1"/>
    <property type="molecule type" value="Genomic_DNA"/>
</dbReference>
<dbReference type="GO" id="GO:0016301">
    <property type="term" value="F:kinase activity"/>
    <property type="evidence" value="ECO:0007669"/>
    <property type="project" value="UniProtKB-KW"/>
</dbReference>
<sequence length="297" mass="33273">MDGQDNEQRLSDILDMIGSMASLDFSRVLKISDRNDMIDAIALGLNMLSEELNAQMVARDTLDELNDRLEQFAHTTAHDLKSPLNNQSGLLMLLELTLKPEKDSDVETCINKLKLMNEKMKSLVEGILAYSVVQAREITKERIDLNELLREVMELDDVVGRADVVVEGTLPNIFYNKTSSIQIIRNLLDNAIKYSDKARCKIRISSKDLGKYYQITFKDNGPGIESKYHDKIFELFNKIEPSYKAGSVGVGLATVKRIVEAGGGRIWVESEQGKGASFHFTLPKHGESVETAKAMDD</sequence>
<evidence type="ECO:0000313" key="7">
    <source>
        <dbReference type="EMBL" id="MTI26096.1"/>
    </source>
</evidence>
<feature type="domain" description="Histidine kinase" evidence="6">
    <location>
        <begin position="75"/>
        <end position="286"/>
    </location>
</feature>
<dbReference type="PROSITE" id="PS50109">
    <property type="entry name" value="HIS_KIN"/>
    <property type="match status" value="1"/>
</dbReference>
<dbReference type="PANTHER" id="PTHR43304">
    <property type="entry name" value="PHYTOCHROME-LIKE PROTEIN CPH1"/>
    <property type="match status" value="1"/>
</dbReference>
<evidence type="ECO:0000256" key="1">
    <source>
        <dbReference type="ARBA" id="ARBA00000085"/>
    </source>
</evidence>
<dbReference type="InterPro" id="IPR004358">
    <property type="entry name" value="Sig_transdc_His_kin-like_C"/>
</dbReference>
<dbReference type="Proteomes" id="UP000798808">
    <property type="component" value="Unassembled WGS sequence"/>
</dbReference>
<evidence type="ECO:0000259" key="6">
    <source>
        <dbReference type="PROSITE" id="PS50109"/>
    </source>
</evidence>
<dbReference type="InterPro" id="IPR005467">
    <property type="entry name" value="His_kinase_dom"/>
</dbReference>
<dbReference type="Gene3D" id="1.10.287.130">
    <property type="match status" value="1"/>
</dbReference>
<name>A0ABW9RQW8_9BACT</name>
<dbReference type="InterPro" id="IPR003594">
    <property type="entry name" value="HATPase_dom"/>
</dbReference>
<dbReference type="PANTHER" id="PTHR43304:SF1">
    <property type="entry name" value="PAC DOMAIN-CONTAINING PROTEIN"/>
    <property type="match status" value="1"/>
</dbReference>
<evidence type="ECO:0000256" key="3">
    <source>
        <dbReference type="ARBA" id="ARBA00022553"/>
    </source>
</evidence>
<keyword evidence="3" id="KW-0597">Phosphoprotein</keyword>
<dbReference type="SUPFAM" id="SSF55874">
    <property type="entry name" value="ATPase domain of HSP90 chaperone/DNA topoisomerase II/histidine kinase"/>
    <property type="match status" value="1"/>
</dbReference>
<protein>
    <recommendedName>
        <fullName evidence="2">histidine kinase</fullName>
        <ecNumber evidence="2">2.7.13.3</ecNumber>
    </recommendedName>
</protein>
<dbReference type="RefSeq" id="WP_155172918.1">
    <property type="nucleotide sequence ID" value="NZ_BAAAFL010000017.1"/>
</dbReference>
<evidence type="ECO:0000313" key="8">
    <source>
        <dbReference type="Proteomes" id="UP000798808"/>
    </source>
</evidence>
<proteinExistence type="predicted"/>
<dbReference type="InterPro" id="IPR036890">
    <property type="entry name" value="HATPase_C_sf"/>
</dbReference>
<reference evidence="7 8" key="1">
    <citation type="submission" date="2019-02" db="EMBL/GenBank/DDBJ databases">
        <authorList>
            <person name="Goldberg S.R."/>
            <person name="Haltli B.A."/>
            <person name="Correa H."/>
            <person name="Russell K.G."/>
        </authorList>
    </citation>
    <scope>NUCLEOTIDE SEQUENCE [LARGE SCALE GENOMIC DNA]</scope>
    <source>
        <strain evidence="7 8">JCM 16186</strain>
    </source>
</reference>
<dbReference type="InterPro" id="IPR052162">
    <property type="entry name" value="Sensor_kinase/Photoreceptor"/>
</dbReference>
<dbReference type="Pfam" id="PF02518">
    <property type="entry name" value="HATPase_c"/>
    <property type="match status" value="1"/>
</dbReference>
<dbReference type="SMART" id="SM00387">
    <property type="entry name" value="HATPase_c"/>
    <property type="match status" value="1"/>
</dbReference>
<accession>A0ABW9RQW8</accession>
<gene>
    <name evidence="7" type="ORF">E1163_14155</name>
</gene>
<dbReference type="Gene3D" id="3.30.565.10">
    <property type="entry name" value="Histidine kinase-like ATPase, C-terminal domain"/>
    <property type="match status" value="1"/>
</dbReference>
<keyword evidence="8" id="KW-1185">Reference proteome</keyword>
<organism evidence="7 8">
    <name type="scientific">Fulvivirga kasyanovii</name>
    <dbReference type="NCBI Taxonomy" id="396812"/>
    <lineage>
        <taxon>Bacteria</taxon>
        <taxon>Pseudomonadati</taxon>
        <taxon>Bacteroidota</taxon>
        <taxon>Cytophagia</taxon>
        <taxon>Cytophagales</taxon>
        <taxon>Fulvivirgaceae</taxon>
        <taxon>Fulvivirga</taxon>
    </lineage>
</organism>
<comment type="catalytic activity">
    <reaction evidence="1">
        <text>ATP + protein L-histidine = ADP + protein N-phospho-L-histidine.</text>
        <dbReference type="EC" id="2.7.13.3"/>
    </reaction>
</comment>
<dbReference type="SUPFAM" id="SSF47384">
    <property type="entry name" value="Homodimeric domain of signal transducing histidine kinase"/>
    <property type="match status" value="1"/>
</dbReference>